<dbReference type="SMART" id="SM00283">
    <property type="entry name" value="MA"/>
    <property type="match status" value="1"/>
</dbReference>
<sequence>MKTRLSISALILAFGLVVAIGLGAVVATAIYAVQELKVGGPIYHSIKLGNDLVADILPPPEYVIESYLEATLAVLDPSTLDARASRLATLKKEYQGRRAFWTGSGLEPGLKAELVERSDAEVSKFWQVLEVELMPALRSGDMPAAKLAYQRLTAAYSGHRAVIDGIVERANQMIAAMEATAASRDSGIMWFGGVLSALVFAVVGAGLFGLINGVVRPLARMTRTMRQLSGGDLAAAIPYAERGDEIGAMARALDVFKTNALEKDRLQKQDIHRSEADKEKQRALMTMAEAIERETSTSVSAAAGASRDVESAAGGLSGLAYELSADANAVASASELSLSNAHVVATAAEQLSAAISGIAGQVARATTITKMAVTGREKATSTIQSLSKAVDKIAEVSNLIGGIAQQTNLLALNATIEAARAGDAGRGFAVVAAEVKSLSDQTAKSTEEISRLISEVQSATNATVEAVEGIGGQISEIDVVAASVAAAMHQQRAATGEISRSVAASAAAAKDVSTKIANVGRGAQAVNDRAVQVRTAITQVVSTMSSLQSALTNVVGTATANSAASATMRDR</sequence>
<comment type="similarity">
    <text evidence="2">Belongs to the methyl-accepting chemotaxis (MCP) protein family.</text>
</comment>
<dbReference type="PROSITE" id="PS50111">
    <property type="entry name" value="CHEMOTAXIS_TRANSDUC_2"/>
    <property type="match status" value="1"/>
</dbReference>
<keyword evidence="4" id="KW-0472">Membrane</keyword>
<dbReference type="InterPro" id="IPR003660">
    <property type="entry name" value="HAMP_dom"/>
</dbReference>
<dbReference type="Gene3D" id="1.10.287.950">
    <property type="entry name" value="Methyl-accepting chemotaxis protein"/>
    <property type="match status" value="1"/>
</dbReference>
<evidence type="ECO:0000313" key="7">
    <source>
        <dbReference type="EMBL" id="MBR1135421.1"/>
    </source>
</evidence>
<reference evidence="8" key="1">
    <citation type="journal article" date="2021" name="ISME J.">
        <title>Evolutionary origin and ecological implication of a unique nif island in free-living Bradyrhizobium lineages.</title>
        <authorList>
            <person name="Tao J."/>
        </authorList>
    </citation>
    <scope>NUCLEOTIDE SEQUENCE [LARGE SCALE GENOMIC DNA]</scope>
    <source>
        <strain evidence="8">SZCCT0094</strain>
    </source>
</reference>
<evidence type="ECO:0000259" key="6">
    <source>
        <dbReference type="PROSITE" id="PS50885"/>
    </source>
</evidence>
<name>A0ABS5G406_9BRAD</name>
<keyword evidence="4" id="KW-0812">Transmembrane</keyword>
<protein>
    <submittedName>
        <fullName evidence="7">HAMP domain-containing protein</fullName>
    </submittedName>
</protein>
<dbReference type="EMBL" id="JAFCLK010000005">
    <property type="protein sequence ID" value="MBR1135421.1"/>
    <property type="molecule type" value="Genomic_DNA"/>
</dbReference>
<dbReference type="PROSITE" id="PS50885">
    <property type="entry name" value="HAMP"/>
    <property type="match status" value="1"/>
</dbReference>
<dbReference type="CDD" id="cd06225">
    <property type="entry name" value="HAMP"/>
    <property type="match status" value="1"/>
</dbReference>
<keyword evidence="1 3" id="KW-0807">Transducer</keyword>
<evidence type="ECO:0000256" key="2">
    <source>
        <dbReference type="ARBA" id="ARBA00029447"/>
    </source>
</evidence>
<evidence type="ECO:0000256" key="4">
    <source>
        <dbReference type="SAM" id="Phobius"/>
    </source>
</evidence>
<dbReference type="InterPro" id="IPR004090">
    <property type="entry name" value="Chemotax_Me-accpt_rcpt"/>
</dbReference>
<dbReference type="Gene3D" id="1.10.8.500">
    <property type="entry name" value="HAMP domain in histidine kinase"/>
    <property type="match status" value="1"/>
</dbReference>
<dbReference type="Proteomes" id="UP001314635">
    <property type="component" value="Unassembled WGS sequence"/>
</dbReference>
<evidence type="ECO:0000313" key="8">
    <source>
        <dbReference type="Proteomes" id="UP001314635"/>
    </source>
</evidence>
<feature type="domain" description="Methyl-accepting transducer" evidence="5">
    <location>
        <begin position="305"/>
        <end position="527"/>
    </location>
</feature>
<dbReference type="PRINTS" id="PR00260">
    <property type="entry name" value="CHEMTRNSDUCR"/>
</dbReference>
<dbReference type="SUPFAM" id="SSF58104">
    <property type="entry name" value="Methyl-accepting chemotaxis protein (MCP) signaling domain"/>
    <property type="match status" value="1"/>
</dbReference>
<dbReference type="PANTHER" id="PTHR32089:SF112">
    <property type="entry name" value="LYSOZYME-LIKE PROTEIN-RELATED"/>
    <property type="match status" value="1"/>
</dbReference>
<accession>A0ABS5G406</accession>
<organism evidence="7 8">
    <name type="scientific">Bradyrhizobium denitrificans</name>
    <dbReference type="NCBI Taxonomy" id="2734912"/>
    <lineage>
        <taxon>Bacteria</taxon>
        <taxon>Pseudomonadati</taxon>
        <taxon>Pseudomonadota</taxon>
        <taxon>Alphaproteobacteria</taxon>
        <taxon>Hyphomicrobiales</taxon>
        <taxon>Nitrobacteraceae</taxon>
        <taxon>Bradyrhizobium</taxon>
    </lineage>
</organism>
<evidence type="ECO:0000259" key="5">
    <source>
        <dbReference type="PROSITE" id="PS50111"/>
    </source>
</evidence>
<comment type="caution">
    <text evidence="7">The sequence shown here is derived from an EMBL/GenBank/DDBJ whole genome shotgun (WGS) entry which is preliminary data.</text>
</comment>
<dbReference type="Pfam" id="PF00015">
    <property type="entry name" value="MCPsignal"/>
    <property type="match status" value="1"/>
</dbReference>
<feature type="domain" description="HAMP" evidence="6">
    <location>
        <begin position="212"/>
        <end position="265"/>
    </location>
</feature>
<feature type="transmembrane region" description="Helical" evidence="4">
    <location>
        <begin position="188"/>
        <end position="215"/>
    </location>
</feature>
<keyword evidence="4" id="KW-1133">Transmembrane helix</keyword>
<dbReference type="SMART" id="SM00304">
    <property type="entry name" value="HAMP"/>
    <property type="match status" value="1"/>
</dbReference>
<evidence type="ECO:0000256" key="1">
    <source>
        <dbReference type="ARBA" id="ARBA00023224"/>
    </source>
</evidence>
<gene>
    <name evidence="7" type="ORF">JQ619_06570</name>
</gene>
<evidence type="ECO:0000256" key="3">
    <source>
        <dbReference type="PROSITE-ProRule" id="PRU00284"/>
    </source>
</evidence>
<proteinExistence type="inferred from homology"/>
<keyword evidence="8" id="KW-1185">Reference proteome</keyword>
<dbReference type="RefSeq" id="WP_012041179.1">
    <property type="nucleotide sequence ID" value="NZ_JABFDP010000001.1"/>
</dbReference>
<dbReference type="InterPro" id="IPR004089">
    <property type="entry name" value="MCPsignal_dom"/>
</dbReference>
<dbReference type="Pfam" id="PF00672">
    <property type="entry name" value="HAMP"/>
    <property type="match status" value="1"/>
</dbReference>
<dbReference type="PANTHER" id="PTHR32089">
    <property type="entry name" value="METHYL-ACCEPTING CHEMOTAXIS PROTEIN MCPB"/>
    <property type="match status" value="1"/>
</dbReference>